<keyword evidence="3" id="KW-1185">Reference proteome</keyword>
<feature type="region of interest" description="Disordered" evidence="1">
    <location>
        <begin position="20"/>
        <end position="41"/>
    </location>
</feature>
<protein>
    <submittedName>
        <fullName evidence="2">Uncharacterized protein</fullName>
    </submittedName>
</protein>
<accession>A0A017HIG1</accession>
<sequence length="41" mass="4356">MASVRHGRPPLRRYVCRSATGACQQPPGPGRARWPCGPAGP</sequence>
<dbReference type="AlphaFoldDB" id="A0A017HIG1"/>
<reference evidence="2 3" key="1">
    <citation type="submission" date="2013-02" db="EMBL/GenBank/DDBJ databases">
        <authorList>
            <person name="Fiebig A."/>
            <person name="Goeker M."/>
            <person name="Klenk H.-P.P."/>
        </authorList>
    </citation>
    <scope>NUCLEOTIDE SEQUENCE [LARGE SCALE GENOMIC DNA]</scope>
    <source>
        <strain evidence="2 3">DSM 19309</strain>
    </source>
</reference>
<proteinExistence type="predicted"/>
<dbReference type="Proteomes" id="UP000019666">
    <property type="component" value="Unassembled WGS sequence"/>
</dbReference>
<comment type="caution">
    <text evidence="2">The sequence shown here is derived from an EMBL/GenBank/DDBJ whole genome shotgun (WGS) entry which is preliminary data.</text>
</comment>
<dbReference type="EMBL" id="AOSK01000118">
    <property type="protein sequence ID" value="EYD74307.1"/>
    <property type="molecule type" value="Genomic_DNA"/>
</dbReference>
<evidence type="ECO:0000313" key="2">
    <source>
        <dbReference type="EMBL" id="EYD74307.1"/>
    </source>
</evidence>
<dbReference type="STRING" id="442562.Rumeso_04171"/>
<dbReference type="HOGENOM" id="CLU_3276116_0_0_5"/>
<organism evidence="2 3">
    <name type="scientific">Rubellimicrobium mesophilum DSM 19309</name>
    <dbReference type="NCBI Taxonomy" id="442562"/>
    <lineage>
        <taxon>Bacteria</taxon>
        <taxon>Pseudomonadati</taxon>
        <taxon>Pseudomonadota</taxon>
        <taxon>Alphaproteobacteria</taxon>
        <taxon>Rhodobacterales</taxon>
        <taxon>Roseobacteraceae</taxon>
        <taxon>Rubellimicrobium</taxon>
    </lineage>
</organism>
<name>A0A017HIG1_9RHOB</name>
<evidence type="ECO:0000313" key="3">
    <source>
        <dbReference type="Proteomes" id="UP000019666"/>
    </source>
</evidence>
<evidence type="ECO:0000256" key="1">
    <source>
        <dbReference type="SAM" id="MobiDB-lite"/>
    </source>
</evidence>
<gene>
    <name evidence="2" type="ORF">Rumeso_04171</name>
</gene>